<protein>
    <submittedName>
        <fullName evidence="2">Uncharacterized protein</fullName>
    </submittedName>
</protein>
<gene>
    <name evidence="2" type="ORF">g.29717</name>
</gene>
<evidence type="ECO:0000256" key="1">
    <source>
        <dbReference type="SAM" id="Coils"/>
    </source>
</evidence>
<feature type="non-terminal residue" evidence="2">
    <location>
        <position position="1"/>
    </location>
</feature>
<dbReference type="AlphaFoldDB" id="A0A146KXF8"/>
<reference evidence="2" key="1">
    <citation type="journal article" date="2016" name="Gigascience">
        <title>De novo construction of an expanded transcriptome assembly for the western tarnished plant bug, Lygus hesperus.</title>
        <authorList>
            <person name="Tassone E.E."/>
            <person name="Geib S.M."/>
            <person name="Hall B."/>
            <person name="Fabrick J.A."/>
            <person name="Brent C.S."/>
            <person name="Hull J.J."/>
        </authorList>
    </citation>
    <scope>NUCLEOTIDE SEQUENCE</scope>
</reference>
<evidence type="ECO:0000313" key="2">
    <source>
        <dbReference type="EMBL" id="JAQ00908.1"/>
    </source>
</evidence>
<dbReference type="EMBL" id="GDHC01017721">
    <property type="protein sequence ID" value="JAQ00908.1"/>
    <property type="molecule type" value="Transcribed_RNA"/>
</dbReference>
<feature type="non-terminal residue" evidence="2">
    <location>
        <position position="144"/>
    </location>
</feature>
<feature type="coiled-coil region" evidence="1">
    <location>
        <begin position="2"/>
        <end position="29"/>
    </location>
</feature>
<proteinExistence type="predicted"/>
<keyword evidence="1" id="KW-0175">Coiled coil</keyword>
<sequence length="144" mass="17137">EYEKMKKIYKEECRRVEELNRDNKKYIGESWFLTIWCRSSKANGTKQSYILTNLINSQQEEIAELKQMKDGRFEEEKEIYQIKLQNKIFALQQNLEEFTQEHAIFLQSRNDELIFKLNSAEAELTAATTGMQFKGSNRKIVVIR</sequence>
<name>A0A146KXF8_LYGHE</name>
<organism evidence="2">
    <name type="scientific">Lygus hesperus</name>
    <name type="common">Western plant bug</name>
    <dbReference type="NCBI Taxonomy" id="30085"/>
    <lineage>
        <taxon>Eukaryota</taxon>
        <taxon>Metazoa</taxon>
        <taxon>Ecdysozoa</taxon>
        <taxon>Arthropoda</taxon>
        <taxon>Hexapoda</taxon>
        <taxon>Insecta</taxon>
        <taxon>Pterygota</taxon>
        <taxon>Neoptera</taxon>
        <taxon>Paraneoptera</taxon>
        <taxon>Hemiptera</taxon>
        <taxon>Heteroptera</taxon>
        <taxon>Panheteroptera</taxon>
        <taxon>Cimicomorpha</taxon>
        <taxon>Miridae</taxon>
        <taxon>Mirini</taxon>
        <taxon>Lygus</taxon>
    </lineage>
</organism>
<accession>A0A146KXF8</accession>